<reference evidence="2" key="1">
    <citation type="submission" date="2023-03" db="EMBL/GenBank/DDBJ databases">
        <title>Andean soil-derived lignocellulolytic bacterial consortium as a source of novel taxa and putative plastic-active enzymes.</title>
        <authorList>
            <person name="Diaz-Garcia L."/>
            <person name="Chuvochina M."/>
            <person name="Feuerriegel G."/>
            <person name="Bunk B."/>
            <person name="Sproer C."/>
            <person name="Streit W.R."/>
            <person name="Rodriguez L.M."/>
            <person name="Overmann J."/>
            <person name="Jimenez D.J."/>
        </authorList>
    </citation>
    <scope>NUCLEOTIDE SEQUENCE</scope>
    <source>
        <strain evidence="2">MAG 2441</strain>
    </source>
</reference>
<feature type="compositionally biased region" description="Polar residues" evidence="1">
    <location>
        <begin position="8"/>
        <end position="18"/>
    </location>
</feature>
<dbReference type="Proteomes" id="UP001178662">
    <property type="component" value="Chromosome"/>
</dbReference>
<protein>
    <submittedName>
        <fullName evidence="2">Uncharacterized protein</fullName>
    </submittedName>
</protein>
<feature type="region of interest" description="Disordered" evidence="1">
    <location>
        <begin position="1"/>
        <end position="78"/>
    </location>
</feature>
<name>A0AA95F7I9_9BACL</name>
<evidence type="ECO:0000313" key="3">
    <source>
        <dbReference type="Proteomes" id="UP001178662"/>
    </source>
</evidence>
<proteinExistence type="predicted"/>
<organism evidence="2 3">
    <name type="scientific">Candidatus Cohnella colombiensis</name>
    <dbReference type="NCBI Taxonomy" id="3121368"/>
    <lineage>
        <taxon>Bacteria</taxon>
        <taxon>Bacillati</taxon>
        <taxon>Bacillota</taxon>
        <taxon>Bacilli</taxon>
        <taxon>Bacillales</taxon>
        <taxon>Paenibacillaceae</taxon>
        <taxon>Cohnella</taxon>
    </lineage>
</organism>
<accession>A0AA95F7I9</accession>
<gene>
    <name evidence="2" type="ORF">P0Y55_04470</name>
</gene>
<feature type="compositionally biased region" description="Basic and acidic residues" evidence="1">
    <location>
        <begin position="24"/>
        <end position="38"/>
    </location>
</feature>
<dbReference type="EMBL" id="CP119317">
    <property type="protein sequence ID" value="WEK56450.1"/>
    <property type="molecule type" value="Genomic_DNA"/>
</dbReference>
<evidence type="ECO:0000313" key="2">
    <source>
        <dbReference type="EMBL" id="WEK56450.1"/>
    </source>
</evidence>
<keyword evidence="3" id="KW-1185">Reference proteome</keyword>
<dbReference type="AlphaFoldDB" id="A0AA95F7I9"/>
<sequence>MSDREVNEQNSIRNNQFLNPPIKSQDRSDEPQQTKHEPTIAPSMNTNNYLEENASEEEKRTGDFTEVTQLYLDRTPED</sequence>
<evidence type="ECO:0000256" key="1">
    <source>
        <dbReference type="SAM" id="MobiDB-lite"/>
    </source>
</evidence>